<organism evidence="1 2">
    <name type="scientific">Fusarium torulosum</name>
    <dbReference type="NCBI Taxonomy" id="33205"/>
    <lineage>
        <taxon>Eukaryota</taxon>
        <taxon>Fungi</taxon>
        <taxon>Dikarya</taxon>
        <taxon>Ascomycota</taxon>
        <taxon>Pezizomycotina</taxon>
        <taxon>Sordariomycetes</taxon>
        <taxon>Hypocreomycetidae</taxon>
        <taxon>Hypocreales</taxon>
        <taxon>Nectriaceae</taxon>
        <taxon>Fusarium</taxon>
    </lineage>
</organism>
<dbReference type="AlphaFoldDB" id="A0AAE8MNG5"/>
<name>A0AAE8MNG5_9HYPO</name>
<accession>A0AAE8MNG5</accession>
<evidence type="ECO:0000313" key="2">
    <source>
        <dbReference type="Proteomes" id="UP001187734"/>
    </source>
</evidence>
<gene>
    <name evidence="1" type="ORF">FTOL_13976</name>
</gene>
<protein>
    <submittedName>
        <fullName evidence="1">Uncharacterized protein</fullName>
    </submittedName>
</protein>
<evidence type="ECO:0000313" key="1">
    <source>
        <dbReference type="EMBL" id="SPJ93370.1"/>
    </source>
</evidence>
<sequence length="35" mass="3813">MGRTIRMFTKGSIKSSLTALIWLLVIGGRDFGKTG</sequence>
<reference evidence="1" key="1">
    <citation type="submission" date="2018-03" db="EMBL/GenBank/DDBJ databases">
        <authorList>
            <person name="Guldener U."/>
        </authorList>
    </citation>
    <scope>NUCLEOTIDE SEQUENCE</scope>
</reference>
<proteinExistence type="predicted"/>
<dbReference type="EMBL" id="ONZP01001287">
    <property type="protein sequence ID" value="SPJ93370.1"/>
    <property type="molecule type" value="Genomic_DNA"/>
</dbReference>
<keyword evidence="2" id="KW-1185">Reference proteome</keyword>
<comment type="caution">
    <text evidence="1">The sequence shown here is derived from an EMBL/GenBank/DDBJ whole genome shotgun (WGS) entry which is preliminary data.</text>
</comment>
<dbReference type="Proteomes" id="UP001187734">
    <property type="component" value="Unassembled WGS sequence"/>
</dbReference>